<dbReference type="InterPro" id="IPR036188">
    <property type="entry name" value="FAD/NAD-bd_sf"/>
</dbReference>
<sequence>MALQYDLVVIGSGPGGYVAAIRASQLGLKVGVVERESLGGICLNWGCIPTKALLKSAQVFEYLKHADEYGLTAGQPGFDFNAVVKRSRGVADGMSKGINFLFKKNKIETVLGTGKLLAPGKVEVTKADGSKETVEAKHIILATGARARELPNLPIDNQKIIGYRKAMSLEQMPKRMVVVGSGAIGVEFAYFYRTMGAEVTLVEFLPRIVPVEDEEVSRQMEKSFKKIGITVMTNSSVEKVDTSGPGCKVTIKTQKGEEQVECDIVLSAVGVSTNLENLGLEELGIKTDRGRVVVDDFYKTNVDGIYAIGDIVPGPALAHVASAEGIICVEQITGHHPEPLNYQNIPGCTYAQPEIASVGLTEKEARDQGLEILVGKFPFSASGKASASGSKDGFVKVIFDAKYGEWLGAHMIGANVTEMIAEVVVARKLETTGHEIIKSVHPHPTMSEAIMEAAAAAYNEVIHL</sequence>
<comment type="cofactor">
    <cofactor evidence="14 16">
        <name>FAD</name>
        <dbReference type="ChEBI" id="CHEBI:57692"/>
    </cofactor>
    <text evidence="14 16">Binds 1 FAD per subunit.</text>
</comment>
<dbReference type="PRINTS" id="PR00368">
    <property type="entry name" value="FADPNR"/>
</dbReference>
<evidence type="ECO:0000256" key="4">
    <source>
        <dbReference type="ARBA" id="ARBA00016961"/>
    </source>
</evidence>
<evidence type="ECO:0000256" key="12">
    <source>
        <dbReference type="ARBA" id="ARBA00049187"/>
    </source>
</evidence>
<dbReference type="Pfam" id="PF07992">
    <property type="entry name" value="Pyr_redox_2"/>
    <property type="match status" value="1"/>
</dbReference>
<dbReference type="SUPFAM" id="SSF51905">
    <property type="entry name" value="FAD/NAD(P)-binding domain"/>
    <property type="match status" value="1"/>
</dbReference>
<dbReference type="Proteomes" id="UP000305398">
    <property type="component" value="Chromosome"/>
</dbReference>
<dbReference type="PANTHER" id="PTHR22912:SF217">
    <property type="entry name" value="DIHYDROLIPOYL DEHYDROGENASE"/>
    <property type="match status" value="1"/>
</dbReference>
<evidence type="ECO:0000256" key="3">
    <source>
        <dbReference type="ARBA" id="ARBA00012608"/>
    </source>
</evidence>
<evidence type="ECO:0000256" key="8">
    <source>
        <dbReference type="ARBA" id="ARBA00023002"/>
    </source>
</evidence>
<evidence type="ECO:0000313" key="19">
    <source>
        <dbReference type="EMBL" id="QDA59142.1"/>
    </source>
</evidence>
<feature type="domain" description="Pyridine nucleotide-disulphide oxidoreductase dimerisation" evidence="17">
    <location>
        <begin position="345"/>
        <end position="454"/>
    </location>
</feature>
<dbReference type="PROSITE" id="PS00076">
    <property type="entry name" value="PYRIDINE_REDOX_1"/>
    <property type="match status" value="1"/>
</dbReference>
<evidence type="ECO:0000256" key="13">
    <source>
        <dbReference type="PIRSR" id="PIRSR000350-2"/>
    </source>
</evidence>
<dbReference type="EMBL" id="CP040896">
    <property type="protein sequence ID" value="QDA59142.1"/>
    <property type="molecule type" value="Genomic_DNA"/>
</dbReference>
<dbReference type="InterPro" id="IPR001100">
    <property type="entry name" value="Pyr_nuc-diS_OxRdtase"/>
</dbReference>
<comment type="similarity">
    <text evidence="2 16">Belongs to the class-I pyridine nucleotide-disulfide oxidoreductase family.</text>
</comment>
<dbReference type="OrthoDB" id="9800167at2"/>
<feature type="binding site" evidence="14">
    <location>
        <position position="51"/>
    </location>
    <ligand>
        <name>FAD</name>
        <dbReference type="ChEBI" id="CHEBI:57692"/>
    </ligand>
</feature>
<comment type="miscellaneous">
    <text evidence="16">The active site is a redox-active disulfide bond.</text>
</comment>
<dbReference type="InterPro" id="IPR023753">
    <property type="entry name" value="FAD/NAD-binding_dom"/>
</dbReference>
<gene>
    <name evidence="19" type="primary">lpdA</name>
    <name evidence="19" type="ORF">FHG12_03050</name>
</gene>
<dbReference type="Pfam" id="PF02852">
    <property type="entry name" value="Pyr_redox_dim"/>
    <property type="match status" value="1"/>
</dbReference>
<proteinExistence type="inferred from homology"/>
<dbReference type="GO" id="GO:0050660">
    <property type="term" value="F:flavin adenine dinucleotide binding"/>
    <property type="evidence" value="ECO:0007669"/>
    <property type="project" value="InterPro"/>
</dbReference>
<dbReference type="InterPro" id="IPR012999">
    <property type="entry name" value="Pyr_OxRdtase_I_AS"/>
</dbReference>
<dbReference type="SUPFAM" id="SSF55424">
    <property type="entry name" value="FAD/NAD-linked reductases, dimerisation (C-terminal) domain"/>
    <property type="match status" value="1"/>
</dbReference>
<accession>A0A5B7ZZ71</accession>
<comment type="catalytic activity">
    <reaction evidence="12 16">
        <text>N(6)-[(R)-dihydrolipoyl]-L-lysyl-[protein] + NAD(+) = N(6)-[(R)-lipoyl]-L-lysyl-[protein] + NADH + H(+)</text>
        <dbReference type="Rhea" id="RHEA:15045"/>
        <dbReference type="Rhea" id="RHEA-COMP:10474"/>
        <dbReference type="Rhea" id="RHEA-COMP:10475"/>
        <dbReference type="ChEBI" id="CHEBI:15378"/>
        <dbReference type="ChEBI" id="CHEBI:57540"/>
        <dbReference type="ChEBI" id="CHEBI:57945"/>
        <dbReference type="ChEBI" id="CHEBI:83099"/>
        <dbReference type="ChEBI" id="CHEBI:83100"/>
        <dbReference type="EC" id="1.8.1.4"/>
    </reaction>
</comment>
<feature type="domain" description="FAD/NAD(P)-binding" evidence="18">
    <location>
        <begin position="5"/>
        <end position="325"/>
    </location>
</feature>
<keyword evidence="9 14" id="KW-0520">NAD</keyword>
<dbReference type="InterPro" id="IPR016156">
    <property type="entry name" value="FAD/NAD-linked_Rdtase_dimer_sf"/>
</dbReference>
<dbReference type="KEGG" id="hyj:FHG12_03050"/>
<dbReference type="RefSeq" id="WP_139514217.1">
    <property type="nucleotide sequence ID" value="NZ_CP040896.1"/>
</dbReference>
<feature type="binding site" evidence="14">
    <location>
        <position position="114"/>
    </location>
    <ligand>
        <name>FAD</name>
        <dbReference type="ChEBI" id="CHEBI:57692"/>
    </ligand>
</feature>
<feature type="binding site" evidence="14">
    <location>
        <position position="270"/>
    </location>
    <ligand>
        <name>NAD(+)</name>
        <dbReference type="ChEBI" id="CHEBI:57540"/>
    </ligand>
</feature>
<evidence type="ECO:0000256" key="14">
    <source>
        <dbReference type="PIRSR" id="PIRSR000350-3"/>
    </source>
</evidence>
<dbReference type="NCBIfam" id="TIGR01350">
    <property type="entry name" value="lipoamide_DH"/>
    <property type="match status" value="1"/>
</dbReference>
<evidence type="ECO:0000256" key="9">
    <source>
        <dbReference type="ARBA" id="ARBA00023027"/>
    </source>
</evidence>
<keyword evidence="20" id="KW-1185">Reference proteome</keyword>
<evidence type="ECO:0000256" key="1">
    <source>
        <dbReference type="ARBA" id="ARBA00004496"/>
    </source>
</evidence>
<evidence type="ECO:0000256" key="11">
    <source>
        <dbReference type="ARBA" id="ARBA00023284"/>
    </source>
</evidence>
<keyword evidence="11 16" id="KW-0676">Redox-active center</keyword>
<evidence type="ECO:0000256" key="7">
    <source>
        <dbReference type="ARBA" id="ARBA00022827"/>
    </source>
</evidence>
<evidence type="ECO:0000256" key="6">
    <source>
        <dbReference type="ARBA" id="ARBA00022630"/>
    </source>
</evidence>
<evidence type="ECO:0000256" key="10">
    <source>
        <dbReference type="ARBA" id="ARBA00023157"/>
    </source>
</evidence>
<dbReference type="PRINTS" id="PR00411">
    <property type="entry name" value="PNDRDTASEI"/>
</dbReference>
<feature type="binding site" evidence="14">
    <location>
        <position position="310"/>
    </location>
    <ligand>
        <name>FAD</name>
        <dbReference type="ChEBI" id="CHEBI:57692"/>
    </ligand>
</feature>
<reference evidence="19 20" key="1">
    <citation type="submission" date="2019-06" db="EMBL/GenBank/DDBJ databases">
        <authorList>
            <person name="Srinivasan S."/>
        </authorList>
    </citation>
    <scope>NUCLEOTIDE SEQUENCE [LARGE SCALE GENOMIC DNA]</scope>
    <source>
        <strain evidence="19 20">17J68-5</strain>
    </source>
</reference>
<dbReference type="Gene3D" id="3.30.390.30">
    <property type="match status" value="1"/>
</dbReference>
<dbReference type="PIRSF" id="PIRSF000350">
    <property type="entry name" value="Mercury_reductase_MerA"/>
    <property type="match status" value="1"/>
</dbReference>
<feature type="binding site" evidence="14">
    <location>
        <position position="203"/>
    </location>
    <ligand>
        <name>NAD(+)</name>
        <dbReference type="ChEBI" id="CHEBI:57540"/>
    </ligand>
</feature>
<dbReference type="PANTHER" id="PTHR22912">
    <property type="entry name" value="DISULFIDE OXIDOREDUCTASE"/>
    <property type="match status" value="1"/>
</dbReference>
<evidence type="ECO:0000256" key="16">
    <source>
        <dbReference type="RuleBase" id="RU003692"/>
    </source>
</evidence>
<dbReference type="InterPro" id="IPR006258">
    <property type="entry name" value="Lipoamide_DH"/>
</dbReference>
<feature type="active site" description="Proton acceptor" evidence="13">
    <location>
        <position position="443"/>
    </location>
</feature>
<dbReference type="FunFam" id="3.30.390.30:FF:000001">
    <property type="entry name" value="Dihydrolipoyl dehydrogenase"/>
    <property type="match status" value="1"/>
</dbReference>
<protein>
    <recommendedName>
        <fullName evidence="4 16">Dihydrolipoyl dehydrogenase</fullName>
        <ecNumber evidence="3 16">1.8.1.4</ecNumber>
    </recommendedName>
</protein>
<dbReference type="GO" id="GO:0006103">
    <property type="term" value="P:2-oxoglutarate metabolic process"/>
    <property type="evidence" value="ECO:0007669"/>
    <property type="project" value="TreeGrafter"/>
</dbReference>
<keyword evidence="14" id="KW-0547">Nucleotide-binding</keyword>
<feature type="binding site" evidence="14">
    <location>
        <begin position="180"/>
        <end position="187"/>
    </location>
    <ligand>
        <name>NAD(+)</name>
        <dbReference type="ChEBI" id="CHEBI:57540"/>
    </ligand>
</feature>
<dbReference type="GO" id="GO:0004148">
    <property type="term" value="F:dihydrolipoyl dehydrogenase (NADH) activity"/>
    <property type="evidence" value="ECO:0007669"/>
    <property type="project" value="UniProtKB-EC"/>
</dbReference>
<dbReference type="AlphaFoldDB" id="A0A5B7ZZ71"/>
<name>A0A5B7ZZ71_9BACT</name>
<evidence type="ECO:0000313" key="20">
    <source>
        <dbReference type="Proteomes" id="UP000305398"/>
    </source>
</evidence>
<feature type="disulfide bond" description="Redox-active" evidence="15">
    <location>
        <begin position="42"/>
        <end position="47"/>
    </location>
</feature>
<keyword evidence="5" id="KW-0963">Cytoplasm</keyword>
<organism evidence="19 20">
    <name type="scientific">Hymenobacter jejuensis</name>
    <dbReference type="NCBI Taxonomy" id="2502781"/>
    <lineage>
        <taxon>Bacteria</taxon>
        <taxon>Pseudomonadati</taxon>
        <taxon>Bacteroidota</taxon>
        <taxon>Cytophagia</taxon>
        <taxon>Cytophagales</taxon>
        <taxon>Hymenobacteraceae</taxon>
        <taxon>Hymenobacter</taxon>
    </lineage>
</organism>
<dbReference type="Gene3D" id="3.50.50.60">
    <property type="entry name" value="FAD/NAD(P)-binding domain"/>
    <property type="match status" value="2"/>
</dbReference>
<dbReference type="InterPro" id="IPR050151">
    <property type="entry name" value="Class-I_Pyr_Nuc-Dis_Oxidored"/>
</dbReference>
<keyword evidence="7 14" id="KW-0274">FAD</keyword>
<keyword evidence="8 16" id="KW-0560">Oxidoreductase</keyword>
<evidence type="ECO:0000256" key="2">
    <source>
        <dbReference type="ARBA" id="ARBA00007532"/>
    </source>
</evidence>
<dbReference type="GO" id="GO:0005737">
    <property type="term" value="C:cytoplasm"/>
    <property type="evidence" value="ECO:0007669"/>
    <property type="project" value="UniProtKB-SubCell"/>
</dbReference>
<keyword evidence="10" id="KW-1015">Disulfide bond</keyword>
<dbReference type="EC" id="1.8.1.4" evidence="3 16"/>
<evidence type="ECO:0000259" key="17">
    <source>
        <dbReference type="Pfam" id="PF02852"/>
    </source>
</evidence>
<evidence type="ECO:0000256" key="5">
    <source>
        <dbReference type="ARBA" id="ARBA00022490"/>
    </source>
</evidence>
<dbReference type="InterPro" id="IPR004099">
    <property type="entry name" value="Pyr_nucl-diS_OxRdtase_dimer"/>
</dbReference>
<comment type="subcellular location">
    <subcellularLocation>
        <location evidence="1">Cytoplasm</location>
    </subcellularLocation>
</comment>
<evidence type="ECO:0000256" key="15">
    <source>
        <dbReference type="PIRSR" id="PIRSR000350-4"/>
    </source>
</evidence>
<keyword evidence="6 16" id="KW-0285">Flavoprotein</keyword>
<evidence type="ECO:0000259" key="18">
    <source>
        <dbReference type="Pfam" id="PF07992"/>
    </source>
</evidence>